<accession>A0A0C9ST04</accession>
<evidence type="ECO:0000313" key="1">
    <source>
        <dbReference type="EMBL" id="KIJ11659.1"/>
    </source>
</evidence>
<gene>
    <name evidence="1" type="ORF">PAXINDRAFT_15478</name>
</gene>
<sequence>MDDVRNDDDTTSMEDITSRLSSNQYMDNIDVVLDNGASCSSCCPGVKRCQGKLVMEFDKYNQPFIWLRSSSHTMHLMLHGLQEYDTQYLCALLENDWPVINERENTAKTAGYGPRVPCTFIASPSSQSQLCPHWHRQADSKLR</sequence>
<dbReference type="AlphaFoldDB" id="A0A0C9ST04"/>
<dbReference type="OrthoDB" id="2684221at2759"/>
<dbReference type="Proteomes" id="UP000053647">
    <property type="component" value="Unassembled WGS sequence"/>
</dbReference>
<name>A0A0C9ST04_PAXIN</name>
<organism evidence="1 2">
    <name type="scientific">Paxillus involutus ATCC 200175</name>
    <dbReference type="NCBI Taxonomy" id="664439"/>
    <lineage>
        <taxon>Eukaryota</taxon>
        <taxon>Fungi</taxon>
        <taxon>Dikarya</taxon>
        <taxon>Basidiomycota</taxon>
        <taxon>Agaricomycotina</taxon>
        <taxon>Agaricomycetes</taxon>
        <taxon>Agaricomycetidae</taxon>
        <taxon>Boletales</taxon>
        <taxon>Paxilineae</taxon>
        <taxon>Paxillaceae</taxon>
        <taxon>Paxillus</taxon>
    </lineage>
</organism>
<proteinExistence type="predicted"/>
<reference evidence="1 2" key="1">
    <citation type="submission" date="2014-06" db="EMBL/GenBank/DDBJ databases">
        <authorList>
            <consortium name="DOE Joint Genome Institute"/>
            <person name="Kuo A."/>
            <person name="Kohler A."/>
            <person name="Nagy L.G."/>
            <person name="Floudas D."/>
            <person name="Copeland A."/>
            <person name="Barry K.W."/>
            <person name="Cichocki N."/>
            <person name="Veneault-Fourrey C."/>
            <person name="LaButti K."/>
            <person name="Lindquist E.A."/>
            <person name="Lipzen A."/>
            <person name="Lundell T."/>
            <person name="Morin E."/>
            <person name="Murat C."/>
            <person name="Sun H."/>
            <person name="Tunlid A."/>
            <person name="Henrissat B."/>
            <person name="Grigoriev I.V."/>
            <person name="Hibbett D.S."/>
            <person name="Martin F."/>
            <person name="Nordberg H.P."/>
            <person name="Cantor M.N."/>
            <person name="Hua S.X."/>
        </authorList>
    </citation>
    <scope>NUCLEOTIDE SEQUENCE [LARGE SCALE GENOMIC DNA]</scope>
    <source>
        <strain evidence="1 2">ATCC 200175</strain>
    </source>
</reference>
<reference evidence="2" key="2">
    <citation type="submission" date="2015-01" db="EMBL/GenBank/DDBJ databases">
        <title>Evolutionary Origins and Diversification of the Mycorrhizal Mutualists.</title>
        <authorList>
            <consortium name="DOE Joint Genome Institute"/>
            <consortium name="Mycorrhizal Genomics Consortium"/>
            <person name="Kohler A."/>
            <person name="Kuo A."/>
            <person name="Nagy L.G."/>
            <person name="Floudas D."/>
            <person name="Copeland A."/>
            <person name="Barry K.W."/>
            <person name="Cichocki N."/>
            <person name="Veneault-Fourrey C."/>
            <person name="LaButti K."/>
            <person name="Lindquist E.A."/>
            <person name="Lipzen A."/>
            <person name="Lundell T."/>
            <person name="Morin E."/>
            <person name="Murat C."/>
            <person name="Riley R."/>
            <person name="Ohm R."/>
            <person name="Sun H."/>
            <person name="Tunlid A."/>
            <person name="Henrissat B."/>
            <person name="Grigoriev I.V."/>
            <person name="Hibbett D.S."/>
            <person name="Martin F."/>
        </authorList>
    </citation>
    <scope>NUCLEOTIDE SEQUENCE [LARGE SCALE GENOMIC DNA]</scope>
    <source>
        <strain evidence="2">ATCC 200175</strain>
    </source>
</reference>
<dbReference type="HOGENOM" id="CLU_1806805_0_0_1"/>
<dbReference type="EMBL" id="KN819375">
    <property type="protein sequence ID" value="KIJ11659.1"/>
    <property type="molecule type" value="Genomic_DNA"/>
</dbReference>
<keyword evidence="2" id="KW-1185">Reference proteome</keyword>
<protein>
    <submittedName>
        <fullName evidence="1">Uncharacterized protein</fullName>
    </submittedName>
</protein>
<evidence type="ECO:0000313" key="2">
    <source>
        <dbReference type="Proteomes" id="UP000053647"/>
    </source>
</evidence>